<dbReference type="InterPro" id="IPR029057">
    <property type="entry name" value="PRTase-like"/>
</dbReference>
<organism evidence="1 2">
    <name type="scientific">Rhodopseudomonas faecalis</name>
    <dbReference type="NCBI Taxonomy" id="99655"/>
    <lineage>
        <taxon>Bacteria</taxon>
        <taxon>Pseudomonadati</taxon>
        <taxon>Pseudomonadota</taxon>
        <taxon>Alphaproteobacteria</taxon>
        <taxon>Hyphomicrobiales</taxon>
        <taxon>Nitrobacteraceae</taxon>
        <taxon>Rhodopseudomonas</taxon>
    </lineage>
</organism>
<evidence type="ECO:0008006" key="3">
    <source>
        <dbReference type="Google" id="ProtNLM"/>
    </source>
</evidence>
<gene>
    <name evidence="1" type="ORF">BJ122_105117</name>
</gene>
<evidence type="ECO:0000313" key="2">
    <source>
        <dbReference type="Proteomes" id="UP000248148"/>
    </source>
</evidence>
<evidence type="ECO:0000313" key="1">
    <source>
        <dbReference type="EMBL" id="PYF03860.1"/>
    </source>
</evidence>
<proteinExistence type="predicted"/>
<dbReference type="OrthoDB" id="9779910at2"/>
<keyword evidence="2" id="KW-1185">Reference proteome</keyword>
<dbReference type="Gene3D" id="3.40.50.2020">
    <property type="match status" value="1"/>
</dbReference>
<comment type="caution">
    <text evidence="1">The sequence shown here is derived from an EMBL/GenBank/DDBJ whole genome shotgun (WGS) entry which is preliminary data.</text>
</comment>
<reference evidence="1 2" key="1">
    <citation type="submission" date="2018-06" db="EMBL/GenBank/DDBJ databases">
        <title>Genomic Encyclopedia of Archaeal and Bacterial Type Strains, Phase II (KMG-II): from individual species to whole genera.</title>
        <authorList>
            <person name="Goeker M."/>
        </authorList>
    </citation>
    <scope>NUCLEOTIDE SEQUENCE [LARGE SCALE GENOMIC DNA]</scope>
    <source>
        <strain evidence="1 2">JCM 11668</strain>
    </source>
</reference>
<dbReference type="AlphaFoldDB" id="A0A318TJ83"/>
<protein>
    <recommendedName>
        <fullName evidence="3">Phosphoribosyl transferase-like protein</fullName>
    </recommendedName>
</protein>
<accession>A0A318TJ83</accession>
<dbReference type="RefSeq" id="WP_146227162.1">
    <property type="nucleotide sequence ID" value="NZ_QJTI01000005.1"/>
</dbReference>
<dbReference type="SUPFAM" id="SSF53271">
    <property type="entry name" value="PRTase-like"/>
    <property type="match status" value="1"/>
</dbReference>
<sequence length="216" mass="23613">MLVQHYCYYLTDWAGISPRQQDFDTNKVVKCLKGQPINGYAQIGIAGLSIRLEQSSKEEFLARLWTFIGKDVAKTLRETTTIVPIPNSSAVVGASPNYRTLSFASSMASASSGKLVAEDCLRWRSAAPAVHTTAGHRSPEPRYDNLVVVQKPTRPVILFDDVVTSGSSFIAAVWRLSEIGAALNKGLVVARSTCNQEPNMFKAEGRDLAIPQPPLF</sequence>
<dbReference type="Proteomes" id="UP000248148">
    <property type="component" value="Unassembled WGS sequence"/>
</dbReference>
<name>A0A318TJ83_9BRAD</name>
<dbReference type="EMBL" id="QJTI01000005">
    <property type="protein sequence ID" value="PYF03860.1"/>
    <property type="molecule type" value="Genomic_DNA"/>
</dbReference>